<dbReference type="RefSeq" id="WP_021668291.1">
    <property type="nucleotide sequence ID" value="NZ_UGTL01000002.1"/>
</dbReference>
<comment type="subcellular location">
    <subcellularLocation>
        <location evidence="1">Cell outer membrane</location>
    </subcellularLocation>
</comment>
<evidence type="ECO:0000256" key="4">
    <source>
        <dbReference type="SAM" id="SignalP"/>
    </source>
</evidence>
<feature type="domain" description="Outer membrane protein beta-barrel" evidence="5">
    <location>
        <begin position="363"/>
        <end position="742"/>
    </location>
</feature>
<dbReference type="Gene3D" id="2.170.130.10">
    <property type="entry name" value="TonB-dependent receptor, plug domain"/>
    <property type="match status" value="1"/>
</dbReference>
<evidence type="ECO:0000256" key="2">
    <source>
        <dbReference type="ARBA" id="ARBA00023136"/>
    </source>
</evidence>
<evidence type="ECO:0000259" key="5">
    <source>
        <dbReference type="Pfam" id="PF14905"/>
    </source>
</evidence>
<organism evidence="6 7">
    <name type="scientific">Prevotella disiens</name>
    <dbReference type="NCBI Taxonomy" id="28130"/>
    <lineage>
        <taxon>Bacteria</taxon>
        <taxon>Pseudomonadati</taxon>
        <taxon>Bacteroidota</taxon>
        <taxon>Bacteroidia</taxon>
        <taxon>Bacteroidales</taxon>
        <taxon>Prevotellaceae</taxon>
        <taxon>Prevotella</taxon>
    </lineage>
</organism>
<dbReference type="SUPFAM" id="SSF56935">
    <property type="entry name" value="Porins"/>
    <property type="match status" value="1"/>
</dbReference>
<dbReference type="Gene3D" id="2.40.170.20">
    <property type="entry name" value="TonB-dependent receptor, beta-barrel domain"/>
    <property type="match status" value="1"/>
</dbReference>
<name>A0A379EEV7_9BACT</name>
<dbReference type="SUPFAM" id="SSF49464">
    <property type="entry name" value="Carboxypeptidase regulatory domain-like"/>
    <property type="match status" value="1"/>
</dbReference>
<dbReference type="GeneID" id="91083381"/>
<dbReference type="Pfam" id="PF13715">
    <property type="entry name" value="CarbopepD_reg_2"/>
    <property type="match status" value="1"/>
</dbReference>
<evidence type="ECO:0000313" key="7">
    <source>
        <dbReference type="Proteomes" id="UP000254072"/>
    </source>
</evidence>
<accession>A0A379EEV7</accession>
<dbReference type="InterPro" id="IPR037066">
    <property type="entry name" value="Plug_dom_sf"/>
</dbReference>
<dbReference type="InterPro" id="IPR008969">
    <property type="entry name" value="CarboxyPept-like_regulatory"/>
</dbReference>
<protein>
    <submittedName>
        <fullName evidence="6">TonB-linked outer membrane protein, SusC/RagA family</fullName>
    </submittedName>
</protein>
<dbReference type="Proteomes" id="UP000254072">
    <property type="component" value="Unassembled WGS sequence"/>
</dbReference>
<sequence length="764" mass="85906">MRSILFLLLQVVSIQLTAQVLNGVVVNDKNEAIPFVNIAVLSVSDSTLLGGTTTNETGKFSIECKSVPCILRFSSIGYTTLYKNYTGEPTATINLVEDSKLLGEVVVKGKQSIYRMTAEGLSATIQGSALNKLPELSDVLNQLPFLNVSNDVISVLGKGSPLIYLDGRKITDNTELKGLKGNQIKNVEVIMNPGSCYASNVGAVIRITTIRNQGDGWSGLFQWSGIQTHRFAQENFAKFNYRKNGFDVFASTYYRESRNEGDQTNKMLLSYLDKTIAVNSTVAMKSTAKYIVPVVGINYASNDNSLYAGMKYFYSRTIKMPYTSNGELRSSDLEGDHIMNTFYFQNNYGGQHNVTGYFLRTFKNKWQIEANVSYAGLNLITDLSTTEMEQNRTVIVGSQNDRKSNVYAENIMLSKPSSIGKFTFGEEYIYSNSKQKFDLTDDAHVTILSSNNNQTIQNSIALFGQYSKQWKHWSTNMGLRYEWVNFNYKLNNIKQAEQSKKYSSLLPTLSLSYSKEQFGATLSFRSTIMRPSYSVLRSSISYNDRYTYERGDPSLRPCYKYDLGLLLRCKDFVMSANYVYLKDGISFYKALIDNQPIALSTHINTDYSSLRVQATYSSTFGIWKPTVTLGGYVQHLNYKGMSYTKPLLIYAFKNMLSFSKSFFATFNLVGKSAGNDELVYRYSNLNTSVSVVKDFPCGLQLSFIISDIFNTSREYWGANSPGLSFTKCLKGTAQAFYVTLRYSFNTASNKYRGKGAGNDEIKRL</sequence>
<keyword evidence="3" id="KW-0998">Cell outer membrane</keyword>
<evidence type="ECO:0000256" key="1">
    <source>
        <dbReference type="ARBA" id="ARBA00004442"/>
    </source>
</evidence>
<dbReference type="OrthoDB" id="905020at2"/>
<dbReference type="Pfam" id="PF14905">
    <property type="entry name" value="OMP_b-brl_3"/>
    <property type="match status" value="1"/>
</dbReference>
<gene>
    <name evidence="6" type="ORF">NCTC11157_02260</name>
</gene>
<keyword evidence="2" id="KW-0472">Membrane</keyword>
<feature type="chain" id="PRO_5016656724" evidence="4">
    <location>
        <begin position="19"/>
        <end position="764"/>
    </location>
</feature>
<dbReference type="AlphaFoldDB" id="A0A379EEV7"/>
<dbReference type="InterPro" id="IPR036942">
    <property type="entry name" value="Beta-barrel_TonB_sf"/>
</dbReference>
<dbReference type="GO" id="GO:0009279">
    <property type="term" value="C:cell outer membrane"/>
    <property type="evidence" value="ECO:0007669"/>
    <property type="project" value="UniProtKB-SubCell"/>
</dbReference>
<evidence type="ECO:0000256" key="3">
    <source>
        <dbReference type="ARBA" id="ARBA00023237"/>
    </source>
</evidence>
<proteinExistence type="predicted"/>
<keyword evidence="4" id="KW-0732">Signal</keyword>
<evidence type="ECO:0000313" key="6">
    <source>
        <dbReference type="EMBL" id="SUB97476.1"/>
    </source>
</evidence>
<feature type="signal peptide" evidence="4">
    <location>
        <begin position="1"/>
        <end position="18"/>
    </location>
</feature>
<dbReference type="InterPro" id="IPR041700">
    <property type="entry name" value="OMP_b-brl_3"/>
</dbReference>
<dbReference type="EMBL" id="UGTL01000002">
    <property type="protein sequence ID" value="SUB97476.1"/>
    <property type="molecule type" value="Genomic_DNA"/>
</dbReference>
<reference evidence="6 7" key="1">
    <citation type="submission" date="2018-06" db="EMBL/GenBank/DDBJ databases">
        <authorList>
            <consortium name="Pathogen Informatics"/>
            <person name="Doyle S."/>
        </authorList>
    </citation>
    <scope>NUCLEOTIDE SEQUENCE [LARGE SCALE GENOMIC DNA]</scope>
    <source>
        <strain evidence="6 7">NCTC11157</strain>
    </source>
</reference>